<evidence type="ECO:0000256" key="6">
    <source>
        <dbReference type="ARBA" id="ARBA00022925"/>
    </source>
</evidence>
<comment type="similarity">
    <text evidence="2">Belongs to the archaeal/bacterial/fungal opsin family.</text>
</comment>
<dbReference type="InterPro" id="IPR017402">
    <property type="entry name" value="Proteorhodopsin"/>
</dbReference>
<evidence type="ECO:0000256" key="10">
    <source>
        <dbReference type="ARBA" id="ARBA00023170"/>
    </source>
</evidence>
<feature type="site" description="Responsible for spectral tuning" evidence="11">
    <location>
        <position position="104"/>
    </location>
</feature>
<feature type="transmembrane region" description="Helical" evidence="13">
    <location>
        <begin position="152"/>
        <end position="171"/>
    </location>
</feature>
<keyword evidence="3" id="KW-0600">Photoreceptor protein</keyword>
<feature type="transmembrane region" description="Helical" evidence="13">
    <location>
        <begin position="192"/>
        <end position="213"/>
    </location>
</feature>
<feature type="transmembrane region" description="Helical" evidence="13">
    <location>
        <begin position="122"/>
        <end position="140"/>
    </location>
</feature>
<keyword evidence="6 12" id="KW-0681">Retinal protein</keyword>
<sequence>MLQELPTLTPGQYSLVFNMFSFTVATMTAAFVFFVMARNNVAPKYRISMMVSALVVFIAGYHYFRITSSWEAAYALQNGMYQPTGELFNDAYRYVDWLLTVPLLTVELVLVMGLPKNERGPLAAKLGFLAALMIVLGYPGEVSENAALFGTRGLWGFLSTIPFVWILYILFTQLGDTIQRQSSRVSTLLGNARLLLLATWGFYPIAYMIPMAFPEAFPSNTPGTIVALQVGYTIADVLAKAGYGVLIYNIAKAKSEEEGFNVSEMVEPATASA</sequence>
<name>A0A9X2PV18_9BACT</name>
<evidence type="ECO:0000256" key="12">
    <source>
        <dbReference type="PIRSR" id="PIRSR038142-50"/>
    </source>
</evidence>
<evidence type="ECO:0000256" key="9">
    <source>
        <dbReference type="ARBA" id="ARBA00023136"/>
    </source>
</evidence>
<dbReference type="PRINTS" id="PR00251">
    <property type="entry name" value="BACTRLOPSIN"/>
</dbReference>
<dbReference type="CDD" id="cd15242">
    <property type="entry name" value="7tm_Proteorhodopsin"/>
    <property type="match status" value="1"/>
</dbReference>
<keyword evidence="5 13" id="KW-0812">Transmembrane</keyword>
<feature type="transmembrane region" description="Helical" evidence="13">
    <location>
        <begin position="225"/>
        <end position="248"/>
    </location>
</feature>
<dbReference type="GO" id="GO:0007602">
    <property type="term" value="P:phototransduction"/>
    <property type="evidence" value="ECO:0007669"/>
    <property type="project" value="UniProtKB-KW"/>
</dbReference>
<dbReference type="Proteomes" id="UP001155010">
    <property type="component" value="Unassembled WGS sequence"/>
</dbReference>
<dbReference type="InterPro" id="IPR001425">
    <property type="entry name" value="Arc/bac/fun_rhodopsins"/>
</dbReference>
<evidence type="ECO:0000256" key="5">
    <source>
        <dbReference type="ARBA" id="ARBA00022692"/>
    </source>
</evidence>
<accession>A0A9X2PV18</accession>
<feature type="transmembrane region" description="Helical" evidence="13">
    <location>
        <begin position="97"/>
        <end position="115"/>
    </location>
</feature>
<comment type="subcellular location">
    <subcellularLocation>
        <location evidence="1">Membrane</location>
        <topology evidence="1">Multi-pass membrane protein</topology>
    </subcellularLocation>
</comment>
<comment type="PTM">
    <text evidence="12">Contains one covalently linked retinal chromophore.</text>
</comment>
<keyword evidence="4" id="KW-0716">Sensory transduction</keyword>
<dbReference type="Gene3D" id="1.20.1070.10">
    <property type="entry name" value="Rhodopsin 7-helix transmembrane proteins"/>
    <property type="match status" value="1"/>
</dbReference>
<dbReference type="GO" id="GO:0010461">
    <property type="term" value="F:light-activated monoatomic ion channel activity"/>
    <property type="evidence" value="ECO:0007669"/>
    <property type="project" value="InterPro"/>
</dbReference>
<evidence type="ECO:0000256" key="7">
    <source>
        <dbReference type="ARBA" id="ARBA00022989"/>
    </source>
</evidence>
<protein>
    <submittedName>
        <fullName evidence="14">Bacteriorhodopsin</fullName>
    </submittedName>
</protein>
<organism evidence="14 15">
    <name type="scientific">Salinibacter ruber</name>
    <dbReference type="NCBI Taxonomy" id="146919"/>
    <lineage>
        <taxon>Bacteria</taxon>
        <taxon>Pseudomonadati</taxon>
        <taxon>Rhodothermota</taxon>
        <taxon>Rhodothermia</taxon>
        <taxon>Rhodothermales</taxon>
        <taxon>Salinibacteraceae</taxon>
        <taxon>Salinibacter</taxon>
    </lineage>
</organism>
<evidence type="ECO:0000256" key="8">
    <source>
        <dbReference type="ARBA" id="ARBA00022991"/>
    </source>
</evidence>
<dbReference type="EMBL" id="JANUBB010000002">
    <property type="protein sequence ID" value="MCS3950522.1"/>
    <property type="molecule type" value="Genomic_DNA"/>
</dbReference>
<dbReference type="SUPFAM" id="SSF81321">
    <property type="entry name" value="Family A G protein-coupled receptor-like"/>
    <property type="match status" value="1"/>
</dbReference>
<proteinExistence type="inferred from homology"/>
<dbReference type="PIRSF" id="PIRSF038142">
    <property type="entry name" value="Rhodopsin_bac_prd"/>
    <property type="match status" value="1"/>
</dbReference>
<dbReference type="SMART" id="SM01021">
    <property type="entry name" value="Bac_rhodopsin"/>
    <property type="match status" value="1"/>
</dbReference>
<dbReference type="Pfam" id="PF01036">
    <property type="entry name" value="Bac_rhodopsin"/>
    <property type="match status" value="1"/>
</dbReference>
<feature type="site" description="Primary proton acceptor" evidence="11">
    <location>
        <position position="96"/>
    </location>
</feature>
<dbReference type="PANTHER" id="PTHR28286">
    <property type="match status" value="1"/>
</dbReference>
<evidence type="ECO:0000256" key="2">
    <source>
        <dbReference type="ARBA" id="ARBA00008130"/>
    </source>
</evidence>
<keyword evidence="7 13" id="KW-1133">Transmembrane helix</keyword>
<dbReference type="RefSeq" id="WP_259045864.1">
    <property type="nucleotide sequence ID" value="NZ_JANTZN010000002.1"/>
</dbReference>
<keyword evidence="10" id="KW-0675">Receptor</keyword>
<feature type="transmembrane region" description="Helical" evidence="13">
    <location>
        <begin position="47"/>
        <end position="64"/>
    </location>
</feature>
<reference evidence="14" key="1">
    <citation type="submission" date="2022-08" db="EMBL/GenBank/DDBJ databases">
        <title>Genomic Encyclopedia of Type Strains, Phase V (KMG-V): Genome sequencing to study the core and pangenomes of soil and plant-associated prokaryotes.</title>
        <authorList>
            <person name="Whitman W."/>
        </authorList>
    </citation>
    <scope>NUCLEOTIDE SEQUENCE</scope>
    <source>
        <strain evidence="14">SP2017</strain>
    </source>
</reference>
<feature type="site" description="Primary proton donor" evidence="11">
    <location>
        <position position="107"/>
    </location>
</feature>
<dbReference type="PANTHER" id="PTHR28286:SF2">
    <property type="entry name" value="BACTERIORHODOPSIN _OPSIN, NOPA (EUROFUNG)"/>
    <property type="match status" value="1"/>
</dbReference>
<dbReference type="GO" id="GO:0016020">
    <property type="term" value="C:membrane"/>
    <property type="evidence" value="ECO:0007669"/>
    <property type="project" value="UniProtKB-SubCell"/>
</dbReference>
<keyword evidence="8 12" id="KW-0157">Chromophore</keyword>
<evidence type="ECO:0000313" key="14">
    <source>
        <dbReference type="EMBL" id="MCS3950522.1"/>
    </source>
</evidence>
<keyword evidence="9 13" id="KW-0472">Membrane</keyword>
<evidence type="ECO:0000256" key="11">
    <source>
        <dbReference type="PIRSR" id="PIRSR038142-1"/>
    </source>
</evidence>
<evidence type="ECO:0000256" key="1">
    <source>
        <dbReference type="ARBA" id="ARBA00004141"/>
    </source>
</evidence>
<gene>
    <name evidence="14" type="ORF">GGP83_000456</name>
</gene>
<feature type="transmembrane region" description="Helical" evidence="13">
    <location>
        <begin position="15"/>
        <end position="35"/>
    </location>
</feature>
<feature type="modified residue" description="N6-(retinylidene)lysine" evidence="12">
    <location>
        <position position="240"/>
    </location>
</feature>
<evidence type="ECO:0000256" key="3">
    <source>
        <dbReference type="ARBA" id="ARBA00022543"/>
    </source>
</evidence>
<evidence type="ECO:0000256" key="13">
    <source>
        <dbReference type="SAM" id="Phobius"/>
    </source>
</evidence>
<comment type="caution">
    <text evidence="14">The sequence shown here is derived from an EMBL/GenBank/DDBJ whole genome shotgun (WGS) entry which is preliminary data.</text>
</comment>
<evidence type="ECO:0000256" key="4">
    <source>
        <dbReference type="ARBA" id="ARBA00022606"/>
    </source>
</evidence>
<dbReference type="GO" id="GO:0009881">
    <property type="term" value="F:photoreceptor activity"/>
    <property type="evidence" value="ECO:0007669"/>
    <property type="project" value="UniProtKB-KW"/>
</dbReference>
<evidence type="ECO:0000313" key="15">
    <source>
        <dbReference type="Proteomes" id="UP001155010"/>
    </source>
</evidence>
<dbReference type="AlphaFoldDB" id="A0A9X2PV18"/>